<feature type="compositionally biased region" description="Basic and acidic residues" evidence="1">
    <location>
        <begin position="15"/>
        <end position="24"/>
    </location>
</feature>
<protein>
    <submittedName>
        <fullName evidence="2">Uncharacterized protein</fullName>
    </submittedName>
</protein>
<proteinExistence type="predicted"/>
<gene>
    <name evidence="2" type="ORF">BaRGS_00003465</name>
</gene>
<reference evidence="2 3" key="1">
    <citation type="journal article" date="2023" name="Sci. Data">
        <title>Genome assembly of the Korean intertidal mud-creeper Batillaria attramentaria.</title>
        <authorList>
            <person name="Patra A.K."/>
            <person name="Ho P.T."/>
            <person name="Jun S."/>
            <person name="Lee S.J."/>
            <person name="Kim Y."/>
            <person name="Won Y.J."/>
        </authorList>
    </citation>
    <scope>NUCLEOTIDE SEQUENCE [LARGE SCALE GENOMIC DNA]</scope>
    <source>
        <strain evidence="2">Wonlab-2016</strain>
    </source>
</reference>
<feature type="region of interest" description="Disordered" evidence="1">
    <location>
        <begin position="1"/>
        <end position="26"/>
    </location>
</feature>
<organism evidence="2 3">
    <name type="scientific">Batillaria attramentaria</name>
    <dbReference type="NCBI Taxonomy" id="370345"/>
    <lineage>
        <taxon>Eukaryota</taxon>
        <taxon>Metazoa</taxon>
        <taxon>Spiralia</taxon>
        <taxon>Lophotrochozoa</taxon>
        <taxon>Mollusca</taxon>
        <taxon>Gastropoda</taxon>
        <taxon>Caenogastropoda</taxon>
        <taxon>Sorbeoconcha</taxon>
        <taxon>Cerithioidea</taxon>
        <taxon>Batillariidae</taxon>
        <taxon>Batillaria</taxon>
    </lineage>
</organism>
<dbReference type="EMBL" id="JACVVK020000011">
    <property type="protein sequence ID" value="KAK7505303.1"/>
    <property type="molecule type" value="Genomic_DNA"/>
</dbReference>
<evidence type="ECO:0000313" key="3">
    <source>
        <dbReference type="Proteomes" id="UP001519460"/>
    </source>
</evidence>
<evidence type="ECO:0000313" key="2">
    <source>
        <dbReference type="EMBL" id="KAK7505303.1"/>
    </source>
</evidence>
<sequence>MNEKITSSNACSDKTVTRETKRDGINSTECCSRKTTAATPVERMDEVLSGWLAGE</sequence>
<feature type="non-terminal residue" evidence="2">
    <location>
        <position position="55"/>
    </location>
</feature>
<feature type="compositionally biased region" description="Polar residues" evidence="1">
    <location>
        <begin position="1"/>
        <end position="14"/>
    </location>
</feature>
<keyword evidence="3" id="KW-1185">Reference proteome</keyword>
<dbReference type="AlphaFoldDB" id="A0ABD0M1M7"/>
<name>A0ABD0M1M7_9CAEN</name>
<evidence type="ECO:0000256" key="1">
    <source>
        <dbReference type="SAM" id="MobiDB-lite"/>
    </source>
</evidence>
<dbReference type="Proteomes" id="UP001519460">
    <property type="component" value="Unassembled WGS sequence"/>
</dbReference>
<accession>A0ABD0M1M7</accession>
<comment type="caution">
    <text evidence="2">The sequence shown here is derived from an EMBL/GenBank/DDBJ whole genome shotgun (WGS) entry which is preliminary data.</text>
</comment>